<evidence type="ECO:0000256" key="2">
    <source>
        <dbReference type="SAM" id="MobiDB-lite"/>
    </source>
</evidence>
<dbReference type="Proteomes" id="UP000193719">
    <property type="component" value="Unassembled WGS sequence"/>
</dbReference>
<accession>A0A1Y1V7H4</accession>
<dbReference type="EMBL" id="MCFH01000025">
    <property type="protein sequence ID" value="ORX49019.1"/>
    <property type="molecule type" value="Genomic_DNA"/>
</dbReference>
<feature type="region of interest" description="Disordered" evidence="2">
    <location>
        <begin position="570"/>
        <end position="638"/>
    </location>
</feature>
<evidence type="ECO:0000256" key="1">
    <source>
        <dbReference type="SAM" id="Coils"/>
    </source>
</evidence>
<feature type="compositionally biased region" description="Polar residues" evidence="2">
    <location>
        <begin position="678"/>
        <end position="694"/>
    </location>
</feature>
<feature type="compositionally biased region" description="Basic and acidic residues" evidence="2">
    <location>
        <begin position="589"/>
        <end position="616"/>
    </location>
</feature>
<name>A0A1Y1V7H4_9FUNG</name>
<reference evidence="3 4" key="2">
    <citation type="submission" date="2016-08" db="EMBL/GenBank/DDBJ databases">
        <title>Pervasive Adenine N6-methylation of Active Genes in Fungi.</title>
        <authorList>
            <consortium name="DOE Joint Genome Institute"/>
            <person name="Mondo S.J."/>
            <person name="Dannebaum R.O."/>
            <person name="Kuo R.C."/>
            <person name="Labutti K."/>
            <person name="Haridas S."/>
            <person name="Kuo A."/>
            <person name="Salamov A."/>
            <person name="Ahrendt S.R."/>
            <person name="Lipzen A."/>
            <person name="Sullivan W."/>
            <person name="Andreopoulos W.B."/>
            <person name="Clum A."/>
            <person name="Lindquist E."/>
            <person name="Daum C."/>
            <person name="Ramamoorthy G.K."/>
            <person name="Gryganskyi A."/>
            <person name="Culley D."/>
            <person name="Magnuson J.K."/>
            <person name="James T.Y."/>
            <person name="O'Malley M.A."/>
            <person name="Stajich J.E."/>
            <person name="Spatafora J.W."/>
            <person name="Visel A."/>
            <person name="Grigoriev I.V."/>
        </authorList>
    </citation>
    <scope>NUCLEOTIDE SEQUENCE [LARGE SCALE GENOMIC DNA]</scope>
    <source>
        <strain evidence="4">finn</strain>
    </source>
</reference>
<protein>
    <submittedName>
        <fullName evidence="3">Uncharacterized protein</fullName>
    </submittedName>
</protein>
<keyword evidence="1" id="KW-0175">Coiled coil</keyword>
<evidence type="ECO:0000313" key="3">
    <source>
        <dbReference type="EMBL" id="ORX49019.1"/>
    </source>
</evidence>
<reference evidence="3 4" key="1">
    <citation type="submission" date="2016-08" db="EMBL/GenBank/DDBJ databases">
        <title>Genomes of anaerobic fungi encode conserved fungal cellulosomes for biomass hydrolysis.</title>
        <authorList>
            <consortium name="DOE Joint Genome Institute"/>
            <person name="Haitjema C.H."/>
            <person name="Gilmore S.P."/>
            <person name="Henske J.K."/>
            <person name="Solomon K.V."/>
            <person name="De Groot R."/>
            <person name="Kuo A."/>
            <person name="Mondo S.J."/>
            <person name="Salamov A.A."/>
            <person name="Labutti K."/>
            <person name="Zhao Z."/>
            <person name="Chiniquy J."/>
            <person name="Barry K."/>
            <person name="Brewer H.M."/>
            <person name="Purvine S.O."/>
            <person name="Wright A.T."/>
            <person name="Boxma B."/>
            <person name="Van Alen T."/>
            <person name="Hackstein J.H."/>
            <person name="Baker S.E."/>
            <person name="Grigoriev I.V."/>
            <person name="O'Malley M.A."/>
        </authorList>
    </citation>
    <scope>NUCLEOTIDE SEQUENCE [LARGE SCALE GENOMIC DNA]</scope>
    <source>
        <strain evidence="4">finn</strain>
    </source>
</reference>
<proteinExistence type="predicted"/>
<feature type="region of interest" description="Disordered" evidence="2">
    <location>
        <begin position="678"/>
        <end position="709"/>
    </location>
</feature>
<dbReference type="OrthoDB" id="10553707at2759"/>
<sequence length="838" mass="98719">MTLTNDKHDSNNDKEVENKNPTMDTKDKLIDDKKEQGNTKDSIEKNVEKSSENAKENGNEELNGNKVSKNLIDSQKKNSCEECQKNKKNLVNALKHIKTLQGNSTKLLEYYEKVKKEKTSLEETVKKIQGETTKLQEDLKSNKEEKEKLNELLTKVQGETTKLQEIIKSNEEEKIKLNELNTKYQNEVLELKKNNNDTQQTSKANEKIMEENNKLKEKVEKSVNDLRNLESKLKLSQKEIEKYKIDFSNYRDQAKNQQRINKDKINIYEKELKNYKEIKTEYEKELKKNKVLNEKINQLEKSINELKLNESKNKVANDDKGQTNKEMELKLWKLNNTISELEQKRMQMELEKNLLFQENLRLTDKLKKVTDIQITTTIGEEDQLKSNQVASLETQNQKLQEKDEIITLEKERCENLKKELNEKQDQLNVSKRLLEKKVKEIRSLTKDMNNLENQYTELKDKKIKLENSFDDKLDKIKRQYQEEINSYKSILKHKEELHEKEKLSLFGIITRQQVEIDDIKNNHRYQKFSIKEENVNSNSAISMYESTNPSHELFENDKFTIQGSKLNKRVNHEDEDDIESNHFSKSKKPKYEDSSKKSNKQELSKESYKKKKDETIKYTPTTENDISHNDNDTTLLFDDSDLHKPLKKYEVAEGEEDMNADESFESNSTKREFINFDEANTSGQSINDTSSQGIHNKKPESPMSPSNKKRLKAIISIKKRVSNKKYIDTILENKEKNNILEIILNKSTDINDLKHRVPVFEQFSENVNTVMQCLKQHWHKYSSSSTMSNPPQMYVPQMWEKNDSPEPLLKKQKNKENESLYDQSYEKIHRCHSFHIIK</sequence>
<keyword evidence="4" id="KW-1185">Reference proteome</keyword>
<comment type="caution">
    <text evidence="3">The sequence shown here is derived from an EMBL/GenBank/DDBJ whole genome shotgun (WGS) entry which is preliminary data.</text>
</comment>
<feature type="compositionally biased region" description="Basic and acidic residues" evidence="2">
    <location>
        <begin position="1"/>
        <end position="58"/>
    </location>
</feature>
<evidence type="ECO:0000313" key="4">
    <source>
        <dbReference type="Proteomes" id="UP000193719"/>
    </source>
</evidence>
<feature type="region of interest" description="Disordered" evidence="2">
    <location>
        <begin position="1"/>
        <end position="70"/>
    </location>
</feature>
<feature type="coiled-coil region" evidence="1">
    <location>
        <begin position="111"/>
        <end position="358"/>
    </location>
</feature>
<dbReference type="AlphaFoldDB" id="A0A1Y1V7H4"/>
<organism evidence="3 4">
    <name type="scientific">Piromyces finnis</name>
    <dbReference type="NCBI Taxonomy" id="1754191"/>
    <lineage>
        <taxon>Eukaryota</taxon>
        <taxon>Fungi</taxon>
        <taxon>Fungi incertae sedis</taxon>
        <taxon>Chytridiomycota</taxon>
        <taxon>Chytridiomycota incertae sedis</taxon>
        <taxon>Neocallimastigomycetes</taxon>
        <taxon>Neocallimastigales</taxon>
        <taxon>Neocallimastigaceae</taxon>
        <taxon>Piromyces</taxon>
    </lineage>
</organism>
<gene>
    <name evidence="3" type="ORF">BCR36DRAFT_71498</name>
</gene>
<feature type="coiled-coil region" evidence="1">
    <location>
        <begin position="399"/>
        <end position="497"/>
    </location>
</feature>
<dbReference type="STRING" id="1754191.A0A1Y1V7H4"/>